<dbReference type="RefSeq" id="WP_155142700.1">
    <property type="nucleotide sequence ID" value="NZ_BMGZ01000004.1"/>
</dbReference>
<keyword evidence="2" id="KW-1003">Cell membrane</keyword>
<sequence length="800" mass="86281">MMDSLAGLVFLCLSLIPVAISAVALVRLFPVAGRRMRWLQALLLVMAQCVLTSLVLGTFDILHDWLLLLFNMVIAAGLVFLVYRRKVPSRAFGIRELPTLMRQWFVQRPVSTSVIAAVILISVVNIVWAVFVGPLFGDAEAYHLARAYFWDRLGSLDHFPTADARQVESPLNGNLLQYWVIAFGDNHALTHLHQAAGLAMIVLCTLELGRQCRMPVLGGLLAAGTVICAPQLVLAATNGSNDLLTGGLGFSSLVFGLRAIARSRGGWRNEALMASIAAGLAVGGKVTAIPLIFGVACALLAFIIVRRMAIKRVAMFAALAAVGAVSLGTYGYVRNIIEFGHPVYSPTAQAEHGEIFRNDRRDPLQNIAVTMLQSPDLHGFAVGPLKPLRDGERVLIEKGLDAVGADDTMKRGVLGYFDRATRNADWNGSGYGIIGFLLMLVSPVLAIILLVLKKYRRRALPAVLAIGAGWAYLLVVSGIVPWNVTGEIRYFQAGFPLIAAGALLGLAMLVSRRLLLALCILSLAPLVYTTWSGGEAARMHGDAKYAKPFKGALYYLYGGKQVENIDLFADNFSGQKVGIWTRKHTYQYYFLRDLKGVDIVPADGSQIASRVASGDLAAGIVSPITELGEDIYMAVPTIFDRRRQFWLVVADPAAFIRDNALLYGLGIAGGNGGSSVSISGENMLTFLAETDRPDGREGGLLSPRWNRRVLVVSAPTGALADPASTETLQLTLNAPAAEEIAVTASCGDGVLPARFDQTRKHIIVEISGNDCVDPRAGITQITLDKASDQRLEIRSFALTS</sequence>
<dbReference type="EMBL" id="VCJR02000006">
    <property type="protein sequence ID" value="NHK29537.1"/>
    <property type="molecule type" value="Genomic_DNA"/>
</dbReference>
<evidence type="ECO:0000256" key="7">
    <source>
        <dbReference type="ARBA" id="ARBA00023136"/>
    </source>
</evidence>
<organism evidence="9 10">
    <name type="scientific">Aquisalinus luteolus</name>
    <dbReference type="NCBI Taxonomy" id="1566827"/>
    <lineage>
        <taxon>Bacteria</taxon>
        <taxon>Pseudomonadati</taxon>
        <taxon>Pseudomonadota</taxon>
        <taxon>Alphaproteobacteria</taxon>
        <taxon>Parvularculales</taxon>
        <taxon>Parvularculaceae</taxon>
        <taxon>Aquisalinus</taxon>
    </lineage>
</organism>
<evidence type="ECO:0000256" key="2">
    <source>
        <dbReference type="ARBA" id="ARBA00022475"/>
    </source>
</evidence>
<evidence type="ECO:0000256" key="5">
    <source>
        <dbReference type="ARBA" id="ARBA00022692"/>
    </source>
</evidence>
<accession>A0ABX0HS67</accession>
<keyword evidence="7 8" id="KW-0472">Membrane</keyword>
<feature type="transmembrane region" description="Helical" evidence="8">
    <location>
        <begin position="6"/>
        <end position="29"/>
    </location>
</feature>
<feature type="transmembrane region" description="Helical" evidence="8">
    <location>
        <begin position="65"/>
        <end position="83"/>
    </location>
</feature>
<gene>
    <name evidence="9" type="ORF">FF098_016640</name>
</gene>
<dbReference type="Proteomes" id="UP000818603">
    <property type="component" value="Unassembled WGS sequence"/>
</dbReference>
<evidence type="ECO:0000256" key="6">
    <source>
        <dbReference type="ARBA" id="ARBA00022989"/>
    </source>
</evidence>
<comment type="caution">
    <text evidence="9">The sequence shown here is derived from an EMBL/GenBank/DDBJ whole genome shotgun (WGS) entry which is preliminary data.</text>
</comment>
<keyword evidence="6 8" id="KW-1133">Transmembrane helix</keyword>
<feature type="transmembrane region" description="Helical" evidence="8">
    <location>
        <begin position="289"/>
        <end position="306"/>
    </location>
</feature>
<feature type="transmembrane region" description="Helical" evidence="8">
    <location>
        <begin position="110"/>
        <end position="131"/>
    </location>
</feature>
<feature type="transmembrane region" description="Helical" evidence="8">
    <location>
        <begin position="431"/>
        <end position="452"/>
    </location>
</feature>
<feature type="transmembrane region" description="Helical" evidence="8">
    <location>
        <begin position="488"/>
        <end position="507"/>
    </location>
</feature>
<evidence type="ECO:0000313" key="10">
    <source>
        <dbReference type="Proteomes" id="UP000818603"/>
    </source>
</evidence>
<dbReference type="PANTHER" id="PTHR33908">
    <property type="entry name" value="MANNOSYLTRANSFERASE YKCB-RELATED"/>
    <property type="match status" value="1"/>
</dbReference>
<feature type="transmembrane region" description="Helical" evidence="8">
    <location>
        <begin position="216"/>
        <end position="237"/>
    </location>
</feature>
<feature type="transmembrane region" description="Helical" evidence="8">
    <location>
        <begin position="192"/>
        <end position="209"/>
    </location>
</feature>
<feature type="transmembrane region" description="Helical" evidence="8">
    <location>
        <begin position="41"/>
        <end position="59"/>
    </location>
</feature>
<protein>
    <recommendedName>
        <fullName evidence="11">Glycosyltransferase RgtA/B/C/D-like domain-containing protein</fullName>
    </recommendedName>
</protein>
<reference evidence="9 10" key="1">
    <citation type="submission" date="2020-02" db="EMBL/GenBank/DDBJ databases">
        <title>Genome sequence of Parvularcula flava strain NH6-79.</title>
        <authorList>
            <person name="Abdul Karim M.H."/>
            <person name="Lam M.Q."/>
            <person name="Chen S.J."/>
            <person name="Yahya A."/>
            <person name="Shahir S."/>
            <person name="Shamsir M.S."/>
            <person name="Chong C.S."/>
        </authorList>
    </citation>
    <scope>NUCLEOTIDE SEQUENCE [LARGE SCALE GENOMIC DNA]</scope>
    <source>
        <strain evidence="9 10">NH6-79</strain>
    </source>
</reference>
<evidence type="ECO:0000256" key="3">
    <source>
        <dbReference type="ARBA" id="ARBA00022676"/>
    </source>
</evidence>
<evidence type="ECO:0000256" key="8">
    <source>
        <dbReference type="SAM" id="Phobius"/>
    </source>
</evidence>
<name>A0ABX0HS67_9PROT</name>
<evidence type="ECO:0000256" key="4">
    <source>
        <dbReference type="ARBA" id="ARBA00022679"/>
    </source>
</evidence>
<keyword evidence="4" id="KW-0808">Transferase</keyword>
<feature type="transmembrane region" description="Helical" evidence="8">
    <location>
        <begin position="313"/>
        <end position="333"/>
    </location>
</feature>
<evidence type="ECO:0000313" key="9">
    <source>
        <dbReference type="EMBL" id="NHK29537.1"/>
    </source>
</evidence>
<evidence type="ECO:0000256" key="1">
    <source>
        <dbReference type="ARBA" id="ARBA00004651"/>
    </source>
</evidence>
<feature type="transmembrane region" description="Helical" evidence="8">
    <location>
        <begin position="514"/>
        <end position="531"/>
    </location>
</feature>
<evidence type="ECO:0008006" key="11">
    <source>
        <dbReference type="Google" id="ProtNLM"/>
    </source>
</evidence>
<feature type="transmembrane region" description="Helical" evidence="8">
    <location>
        <begin position="459"/>
        <end position="482"/>
    </location>
</feature>
<keyword evidence="3" id="KW-0328">Glycosyltransferase</keyword>
<dbReference type="InterPro" id="IPR050297">
    <property type="entry name" value="LipidA_mod_glycosyltrf_83"/>
</dbReference>
<comment type="subcellular location">
    <subcellularLocation>
        <location evidence="1">Cell membrane</location>
        <topology evidence="1">Multi-pass membrane protein</topology>
    </subcellularLocation>
</comment>
<keyword evidence="5 8" id="KW-0812">Transmembrane</keyword>
<proteinExistence type="predicted"/>
<keyword evidence="10" id="KW-1185">Reference proteome</keyword>
<dbReference type="PANTHER" id="PTHR33908:SF11">
    <property type="entry name" value="MEMBRANE PROTEIN"/>
    <property type="match status" value="1"/>
</dbReference>